<dbReference type="STRING" id="592050.SAMN05421875_106111"/>
<keyword evidence="1" id="KW-0472">Membrane</keyword>
<keyword evidence="3" id="KW-1185">Reference proteome</keyword>
<dbReference type="AlphaFoldDB" id="A0A1H3YYZ5"/>
<dbReference type="GeneID" id="51982354"/>
<feature type="transmembrane region" description="Helical" evidence="1">
    <location>
        <begin position="33"/>
        <end position="54"/>
    </location>
</feature>
<sequence>MLLFRWLAMALLLAAAVSFAFYAGTGQARYKRFGLVVLKWTLIATVFFFAVLFIGRLA</sequence>
<dbReference type="RefSeq" id="WP_167544066.1">
    <property type="nucleotide sequence ID" value="NZ_CAXIQL010000063.1"/>
</dbReference>
<proteinExistence type="predicted"/>
<evidence type="ECO:0000313" key="2">
    <source>
        <dbReference type="EMBL" id="SEA16637.1"/>
    </source>
</evidence>
<name>A0A1H3YYZ5_9BURK</name>
<keyword evidence="1" id="KW-1133">Transmembrane helix</keyword>
<organism evidence="2 3">
    <name type="scientific">Acidovorax soli</name>
    <dbReference type="NCBI Taxonomy" id="592050"/>
    <lineage>
        <taxon>Bacteria</taxon>
        <taxon>Pseudomonadati</taxon>
        <taxon>Pseudomonadota</taxon>
        <taxon>Betaproteobacteria</taxon>
        <taxon>Burkholderiales</taxon>
        <taxon>Comamonadaceae</taxon>
        <taxon>Acidovorax</taxon>
    </lineage>
</organism>
<dbReference type="Proteomes" id="UP000199002">
    <property type="component" value="Unassembled WGS sequence"/>
</dbReference>
<dbReference type="EMBL" id="FNQJ01000006">
    <property type="protein sequence ID" value="SEA16637.1"/>
    <property type="molecule type" value="Genomic_DNA"/>
</dbReference>
<reference evidence="3" key="1">
    <citation type="submission" date="2016-10" db="EMBL/GenBank/DDBJ databases">
        <authorList>
            <person name="Varghese N."/>
            <person name="Submissions S."/>
        </authorList>
    </citation>
    <scope>NUCLEOTIDE SEQUENCE [LARGE SCALE GENOMIC DNA]</scope>
    <source>
        <strain evidence="3">DSM 25157</strain>
    </source>
</reference>
<accession>A0A1H3YYZ5</accession>
<keyword evidence="1" id="KW-0812">Transmembrane</keyword>
<protein>
    <submittedName>
        <fullName evidence="2">Uncharacterized protein</fullName>
    </submittedName>
</protein>
<gene>
    <name evidence="2" type="ORF">SAMN05421875_106111</name>
</gene>
<evidence type="ECO:0000256" key="1">
    <source>
        <dbReference type="SAM" id="Phobius"/>
    </source>
</evidence>
<evidence type="ECO:0000313" key="3">
    <source>
        <dbReference type="Proteomes" id="UP000199002"/>
    </source>
</evidence>